<dbReference type="InterPro" id="IPR038063">
    <property type="entry name" value="Transpep_catalytic_dom"/>
</dbReference>
<dbReference type="GO" id="GO:0071555">
    <property type="term" value="P:cell wall organization"/>
    <property type="evidence" value="ECO:0007669"/>
    <property type="project" value="UniProtKB-UniRule"/>
</dbReference>
<protein>
    <recommendedName>
        <fullName evidence="13">L,D-TPase catalytic domain-containing protein</fullName>
    </recommendedName>
</protein>
<feature type="domain" description="L,D-TPase catalytic" evidence="13">
    <location>
        <begin position="138"/>
        <end position="256"/>
    </location>
</feature>
<keyword evidence="5 12" id="KW-0732">Signal</keyword>
<evidence type="ECO:0000256" key="7">
    <source>
        <dbReference type="ARBA" id="ARBA00022960"/>
    </source>
</evidence>
<evidence type="ECO:0000256" key="9">
    <source>
        <dbReference type="ARBA" id="ARBA00023316"/>
    </source>
</evidence>
<keyword evidence="3" id="KW-0964">Secreted</keyword>
<keyword evidence="4" id="KW-0808">Transferase</keyword>
<evidence type="ECO:0000256" key="10">
    <source>
        <dbReference type="PROSITE-ProRule" id="PRU01373"/>
    </source>
</evidence>
<evidence type="ECO:0000256" key="2">
    <source>
        <dbReference type="ARBA" id="ARBA00004752"/>
    </source>
</evidence>
<feature type="active site" description="Nucleophile" evidence="10">
    <location>
        <position position="232"/>
    </location>
</feature>
<dbReference type="Pfam" id="PF03734">
    <property type="entry name" value="YkuD"/>
    <property type="match status" value="1"/>
</dbReference>
<dbReference type="PROSITE" id="PS52029">
    <property type="entry name" value="LD_TPASE"/>
    <property type="match status" value="1"/>
</dbReference>
<dbReference type="PANTHER" id="PTHR30582">
    <property type="entry name" value="L,D-TRANSPEPTIDASE"/>
    <property type="match status" value="1"/>
</dbReference>
<organism evidence="14 15">
    <name type="scientific">Candidatus Falkowbacteria bacterium CG23_combo_of_CG06-09_8_20_14_all_49_15</name>
    <dbReference type="NCBI Taxonomy" id="1974572"/>
    <lineage>
        <taxon>Bacteria</taxon>
        <taxon>Candidatus Falkowiibacteriota</taxon>
    </lineage>
</organism>
<dbReference type="EMBL" id="PCSD01000014">
    <property type="protein sequence ID" value="PIP34104.1"/>
    <property type="molecule type" value="Genomic_DNA"/>
</dbReference>
<dbReference type="SUPFAM" id="SSF141523">
    <property type="entry name" value="L,D-transpeptidase catalytic domain-like"/>
    <property type="match status" value="1"/>
</dbReference>
<name>A0A2G9ZLT8_9BACT</name>
<dbReference type="SUPFAM" id="SSF103647">
    <property type="entry name" value="TSP type-3 repeat"/>
    <property type="match status" value="1"/>
</dbReference>
<keyword evidence="7 10" id="KW-0133">Cell shape</keyword>
<evidence type="ECO:0000256" key="11">
    <source>
        <dbReference type="SAM" id="MobiDB-lite"/>
    </source>
</evidence>
<dbReference type="InterPro" id="IPR050979">
    <property type="entry name" value="LD-transpeptidase"/>
</dbReference>
<dbReference type="PANTHER" id="PTHR30582:SF2">
    <property type="entry name" value="L,D-TRANSPEPTIDASE YCIB-RELATED"/>
    <property type="match status" value="1"/>
</dbReference>
<evidence type="ECO:0000313" key="14">
    <source>
        <dbReference type="EMBL" id="PIP34104.1"/>
    </source>
</evidence>
<dbReference type="AlphaFoldDB" id="A0A2G9ZLT8"/>
<evidence type="ECO:0000256" key="5">
    <source>
        <dbReference type="ARBA" id="ARBA00022729"/>
    </source>
</evidence>
<evidence type="ECO:0000256" key="4">
    <source>
        <dbReference type="ARBA" id="ARBA00022679"/>
    </source>
</evidence>
<comment type="subcellular location">
    <subcellularLocation>
        <location evidence="1">Secreted</location>
    </subcellularLocation>
</comment>
<gene>
    <name evidence="14" type="ORF">COX22_00740</name>
</gene>
<dbReference type="InterPro" id="IPR005490">
    <property type="entry name" value="LD_TPept_cat_dom"/>
</dbReference>
<evidence type="ECO:0000256" key="3">
    <source>
        <dbReference type="ARBA" id="ARBA00022525"/>
    </source>
</evidence>
<evidence type="ECO:0000313" key="15">
    <source>
        <dbReference type="Proteomes" id="UP000230729"/>
    </source>
</evidence>
<dbReference type="UniPathway" id="UPA00219"/>
<accession>A0A2G9ZLT8</accession>
<keyword evidence="8 10" id="KW-0573">Peptidoglycan synthesis</keyword>
<reference evidence="14 15" key="1">
    <citation type="submission" date="2017-09" db="EMBL/GenBank/DDBJ databases">
        <title>Depth-based differentiation of microbial function through sediment-hosted aquifers and enrichment of novel symbionts in the deep terrestrial subsurface.</title>
        <authorList>
            <person name="Probst A.J."/>
            <person name="Ladd B."/>
            <person name="Jarett J.K."/>
            <person name="Geller-Mcgrath D.E."/>
            <person name="Sieber C.M."/>
            <person name="Emerson J.B."/>
            <person name="Anantharaman K."/>
            <person name="Thomas B.C."/>
            <person name="Malmstrom R."/>
            <person name="Stieglmeier M."/>
            <person name="Klingl A."/>
            <person name="Woyke T."/>
            <person name="Ryan C.M."/>
            <person name="Banfield J.F."/>
        </authorList>
    </citation>
    <scope>NUCLEOTIDE SEQUENCE [LARGE SCALE GENOMIC DNA]</scope>
    <source>
        <strain evidence="14">CG23_combo_of_CG06-09_8_20_14_all_49_15</strain>
    </source>
</reference>
<keyword evidence="9 10" id="KW-0961">Cell wall biogenesis/degradation</keyword>
<dbReference type="GO" id="GO:0005576">
    <property type="term" value="C:extracellular region"/>
    <property type="evidence" value="ECO:0007669"/>
    <property type="project" value="TreeGrafter"/>
</dbReference>
<evidence type="ECO:0000256" key="8">
    <source>
        <dbReference type="ARBA" id="ARBA00022984"/>
    </source>
</evidence>
<dbReference type="Gene3D" id="2.40.440.10">
    <property type="entry name" value="L,D-transpeptidase catalytic domain-like"/>
    <property type="match status" value="1"/>
</dbReference>
<evidence type="ECO:0000256" key="1">
    <source>
        <dbReference type="ARBA" id="ARBA00004613"/>
    </source>
</evidence>
<feature type="chain" id="PRO_5013930387" description="L,D-TPase catalytic domain-containing protein" evidence="12">
    <location>
        <begin position="31"/>
        <end position="256"/>
    </location>
</feature>
<dbReference type="GO" id="GO:0018104">
    <property type="term" value="P:peptidoglycan-protein cross-linking"/>
    <property type="evidence" value="ECO:0007669"/>
    <property type="project" value="TreeGrafter"/>
</dbReference>
<dbReference type="InterPro" id="IPR028974">
    <property type="entry name" value="TSP_type-3_rpt"/>
</dbReference>
<evidence type="ECO:0000256" key="6">
    <source>
        <dbReference type="ARBA" id="ARBA00022837"/>
    </source>
</evidence>
<feature type="region of interest" description="Disordered" evidence="11">
    <location>
        <begin position="35"/>
        <end position="61"/>
    </location>
</feature>
<evidence type="ECO:0000256" key="12">
    <source>
        <dbReference type="SAM" id="SignalP"/>
    </source>
</evidence>
<comment type="pathway">
    <text evidence="2 10">Cell wall biogenesis; peptidoglycan biosynthesis.</text>
</comment>
<evidence type="ECO:0000259" key="13">
    <source>
        <dbReference type="PROSITE" id="PS52029"/>
    </source>
</evidence>
<dbReference type="InterPro" id="IPR059100">
    <property type="entry name" value="TSP3_bac"/>
</dbReference>
<dbReference type="CDD" id="cd16913">
    <property type="entry name" value="YkuD_like"/>
    <property type="match status" value="1"/>
</dbReference>
<dbReference type="Pfam" id="PF18884">
    <property type="entry name" value="TSP3_bac"/>
    <property type="match status" value="3"/>
</dbReference>
<sequence length="256" mass="28584">MICSKNSAFFMKKIFPILFFAFLLPVLASANNLPDRDGDGVPDQDELGIYQTDPDNPDTDNDGYSDWAELNAGFSPHNPLAVKLEDNDQDHDALSDRLELAFGTKILDPDTDQDGFKDGEEIAAGYDPRQGNGAILKKRIEINLGRQELSYFLGQVRLGKFPVSSGKKGMWTPVGHFRIDGKHPRAWSSYGLWMPWWMSLKNGYFGIHELPEWPNGAKEGADHLGRPVSHGCVRLGVGPAKLLYDWTPIGTEVFIY</sequence>
<dbReference type="GO" id="GO:0008360">
    <property type="term" value="P:regulation of cell shape"/>
    <property type="evidence" value="ECO:0007669"/>
    <property type="project" value="UniProtKB-UniRule"/>
</dbReference>
<feature type="signal peptide" evidence="12">
    <location>
        <begin position="1"/>
        <end position="30"/>
    </location>
</feature>
<feature type="active site" description="Proton donor/acceptor" evidence="10">
    <location>
        <position position="208"/>
    </location>
</feature>
<dbReference type="GO" id="GO:0016740">
    <property type="term" value="F:transferase activity"/>
    <property type="evidence" value="ECO:0007669"/>
    <property type="project" value="UniProtKB-KW"/>
</dbReference>
<proteinExistence type="predicted"/>
<comment type="caution">
    <text evidence="14">The sequence shown here is derived from an EMBL/GenBank/DDBJ whole genome shotgun (WGS) entry which is preliminary data.</text>
</comment>
<dbReference type="GO" id="GO:0005509">
    <property type="term" value="F:calcium ion binding"/>
    <property type="evidence" value="ECO:0007669"/>
    <property type="project" value="InterPro"/>
</dbReference>
<dbReference type="GO" id="GO:0071972">
    <property type="term" value="F:peptidoglycan L,D-transpeptidase activity"/>
    <property type="evidence" value="ECO:0007669"/>
    <property type="project" value="TreeGrafter"/>
</dbReference>
<keyword evidence="6" id="KW-0106">Calcium</keyword>
<dbReference type="Proteomes" id="UP000230729">
    <property type="component" value="Unassembled WGS sequence"/>
</dbReference>